<evidence type="ECO:0000256" key="1">
    <source>
        <dbReference type="ARBA" id="ARBA00022679"/>
    </source>
</evidence>
<protein>
    <submittedName>
        <fullName evidence="3">2-isopropylmalate synthase</fullName>
    </submittedName>
</protein>
<dbReference type="AlphaFoldDB" id="A0A098BK94"/>
<reference evidence="3 4" key="1">
    <citation type="journal article" date="2014" name="Genome Announc.">
        <title>Draft Genome Sequence of Propane- and Butane-Oxidizing Actinobacterium Rhodococcus ruber IEGM 231.</title>
        <authorList>
            <person name="Ivshina I.B."/>
            <person name="Kuyukina M.S."/>
            <person name="Krivoruchko A.V."/>
            <person name="Barbe V."/>
            <person name="Fischer C."/>
        </authorList>
    </citation>
    <scope>NUCLEOTIDE SEQUENCE [LARGE SCALE GENOMIC DNA]</scope>
</reference>
<dbReference type="GO" id="GO:0009098">
    <property type="term" value="P:L-leucine biosynthetic process"/>
    <property type="evidence" value="ECO:0007669"/>
    <property type="project" value="InterPro"/>
</dbReference>
<sequence>MNAFTSTAPRTSYAAGDAETAYSAPIDPFAARYGRSLPRELRAEALGTSWTEFTATYAPHGPVRLGGWSAGAPCAGRRNFEATFGVGETIHTAAATATGPVSAMTVMMHTLGMPLEILSFHQFDLGDTHTTFLLCEADGRRLWSMGAAATGTESALRAMIAGANRLHASR</sequence>
<dbReference type="RefSeq" id="WP_010592556.1">
    <property type="nucleotide sequence ID" value="NZ_CP024315.1"/>
</dbReference>
<dbReference type="InterPro" id="IPR036230">
    <property type="entry name" value="LeuA_allosteric_dom_sf"/>
</dbReference>
<dbReference type="GO" id="GO:0003852">
    <property type="term" value="F:2-isopropylmalate synthase activity"/>
    <property type="evidence" value="ECO:0007669"/>
    <property type="project" value="InterPro"/>
</dbReference>
<proteinExistence type="predicted"/>
<dbReference type="KEGG" id="rrz:CS378_02155"/>
<dbReference type="GeneID" id="66835666"/>
<dbReference type="Gene3D" id="3.30.160.270">
    <property type="match status" value="1"/>
</dbReference>
<dbReference type="eggNOG" id="COG0119">
    <property type="taxonomic scope" value="Bacteria"/>
</dbReference>
<evidence type="ECO:0000313" key="4">
    <source>
        <dbReference type="Proteomes" id="UP000042997"/>
    </source>
</evidence>
<dbReference type="InterPro" id="IPR013709">
    <property type="entry name" value="2-isopropylmalate_synth_dimer"/>
</dbReference>
<name>A0A098BK94_9NOCA</name>
<evidence type="ECO:0000313" key="3">
    <source>
        <dbReference type="EMBL" id="CDZ88101.1"/>
    </source>
</evidence>
<gene>
    <name evidence="3" type="ORF">RHRU231_390018</name>
</gene>
<feature type="domain" description="2-isopropylmalate synthase LeuA allosteric (dimerisation)" evidence="2">
    <location>
        <begin position="40"/>
        <end position="167"/>
    </location>
</feature>
<dbReference type="EMBL" id="CCSD01000049">
    <property type="protein sequence ID" value="CDZ88101.1"/>
    <property type="molecule type" value="Genomic_DNA"/>
</dbReference>
<dbReference type="SMART" id="SM00917">
    <property type="entry name" value="LeuA_dimer"/>
    <property type="match status" value="1"/>
</dbReference>
<dbReference type="OrthoDB" id="4773719at2"/>
<organism evidence="3 4">
    <name type="scientific">Rhodococcus ruber</name>
    <dbReference type="NCBI Taxonomy" id="1830"/>
    <lineage>
        <taxon>Bacteria</taxon>
        <taxon>Bacillati</taxon>
        <taxon>Actinomycetota</taxon>
        <taxon>Actinomycetes</taxon>
        <taxon>Mycobacteriales</taxon>
        <taxon>Nocardiaceae</taxon>
        <taxon>Rhodococcus</taxon>
    </lineage>
</organism>
<keyword evidence="1" id="KW-0808">Transferase</keyword>
<accession>A0A098BK94</accession>
<evidence type="ECO:0000259" key="2">
    <source>
        <dbReference type="SMART" id="SM00917"/>
    </source>
</evidence>
<dbReference type="SUPFAM" id="SSF110921">
    <property type="entry name" value="2-isopropylmalate synthase LeuA, allosteric (dimerisation) domain"/>
    <property type="match status" value="1"/>
</dbReference>
<dbReference type="Proteomes" id="UP000042997">
    <property type="component" value="Unassembled WGS sequence"/>
</dbReference>